<evidence type="ECO:0000313" key="3">
    <source>
        <dbReference type="Proteomes" id="UP000774699"/>
    </source>
</evidence>
<gene>
    <name evidence="2" type="ORF">FJY86_02415</name>
</gene>
<dbReference type="Proteomes" id="UP000774699">
    <property type="component" value="Unassembled WGS sequence"/>
</dbReference>
<feature type="region of interest" description="Disordered" evidence="1">
    <location>
        <begin position="269"/>
        <end position="288"/>
    </location>
</feature>
<accession>A0A8T4C6X8</accession>
<dbReference type="EMBL" id="VGJJ01000013">
    <property type="protein sequence ID" value="MBM3282171.1"/>
    <property type="molecule type" value="Genomic_DNA"/>
</dbReference>
<sequence length="288" mass="34359">MSAHGPKPRRHARTRLTKPEKYLLRARIERIPEYEMMAKQYAEGRKTRTKPNEKEIRWRKAQRAHTKGIILGTITNNENQRLNRFKEVAQAIKQLKPDQPRWKKRAKAFSLLFDYMLPHIRSNIHEMPRLREIITERERLNEIIEKHTAQQPVSVGDLRRILTYAGKEYLYQLKELSHSEYTPSMRFTIREAARTQQEEILHIQNQLGKRLTNSTISAREQEKIGLRKEWFDLAMQYQLRSFTQLLGGDETKHVSGAEWVLQNWMRTQNNLKPESNDPQGRDEWENPR</sequence>
<feature type="compositionally biased region" description="Polar residues" evidence="1">
    <location>
        <begin position="269"/>
        <end position="278"/>
    </location>
</feature>
<name>A0A8T4C6X8_9ARCH</name>
<comment type="caution">
    <text evidence="2">The sequence shown here is derived from an EMBL/GenBank/DDBJ whole genome shotgun (WGS) entry which is preliminary data.</text>
</comment>
<evidence type="ECO:0000256" key="1">
    <source>
        <dbReference type="SAM" id="MobiDB-lite"/>
    </source>
</evidence>
<feature type="compositionally biased region" description="Basic and acidic residues" evidence="1">
    <location>
        <begin position="279"/>
        <end position="288"/>
    </location>
</feature>
<protein>
    <submittedName>
        <fullName evidence="2">Uncharacterized protein</fullName>
    </submittedName>
</protein>
<organism evidence="2 3">
    <name type="scientific">Candidatus Iainarchaeum sp</name>
    <dbReference type="NCBI Taxonomy" id="3101447"/>
    <lineage>
        <taxon>Archaea</taxon>
        <taxon>Candidatus Iainarchaeota</taxon>
        <taxon>Candidatus Iainarchaeia</taxon>
        <taxon>Candidatus Iainarchaeales</taxon>
        <taxon>Candidatus Iainarchaeaceae</taxon>
        <taxon>Candidatus Iainarchaeum</taxon>
    </lineage>
</organism>
<reference evidence="2" key="1">
    <citation type="submission" date="2019-03" db="EMBL/GenBank/DDBJ databases">
        <title>Lake Tanganyika Metagenome-Assembled Genomes (MAGs).</title>
        <authorList>
            <person name="Tran P."/>
        </authorList>
    </citation>
    <scope>NUCLEOTIDE SEQUENCE</scope>
    <source>
        <strain evidence="2">M_DeepCast_50m_m2_156</strain>
    </source>
</reference>
<proteinExistence type="predicted"/>
<evidence type="ECO:0000313" key="2">
    <source>
        <dbReference type="EMBL" id="MBM3282171.1"/>
    </source>
</evidence>
<dbReference type="AlphaFoldDB" id="A0A8T4C6X8"/>